<evidence type="ECO:0000313" key="5">
    <source>
        <dbReference type="EMBL" id="OGI95087.1"/>
    </source>
</evidence>
<dbReference type="PANTHER" id="PTHR11586">
    <property type="entry name" value="TRNA-AMINOACYLATION COFACTOR ARC1 FAMILY MEMBER"/>
    <property type="match status" value="1"/>
</dbReference>
<dbReference type="Pfam" id="PF01588">
    <property type="entry name" value="tRNA_bind"/>
    <property type="match status" value="1"/>
</dbReference>
<reference evidence="5 6" key="1">
    <citation type="journal article" date="2016" name="Nat. Commun.">
        <title>Thousands of microbial genomes shed light on interconnected biogeochemical processes in an aquifer system.</title>
        <authorList>
            <person name="Anantharaman K."/>
            <person name="Brown C.T."/>
            <person name="Hug L.A."/>
            <person name="Sharon I."/>
            <person name="Castelle C.J."/>
            <person name="Probst A.J."/>
            <person name="Thomas B.C."/>
            <person name="Singh A."/>
            <person name="Wilkins M.J."/>
            <person name="Karaoz U."/>
            <person name="Brodie E.L."/>
            <person name="Williams K.H."/>
            <person name="Hubbard S.S."/>
            <person name="Banfield J.F."/>
        </authorList>
    </citation>
    <scope>NUCLEOTIDE SEQUENCE [LARGE SCALE GENOMIC DNA]</scope>
</reference>
<sequence>MATIEDFEKLDIRVGKIIQVDDYPEARKPGYKLRIDFGPEIGIKNSFSQIMALYSKEDLLEKMVLGVVNFPVRKVGPYESEVLTLGVTDAEGKVILIIPDKPSAVLGGRLR</sequence>
<evidence type="ECO:0000256" key="2">
    <source>
        <dbReference type="ARBA" id="ARBA00022884"/>
    </source>
</evidence>
<dbReference type="GO" id="GO:0000049">
    <property type="term" value="F:tRNA binding"/>
    <property type="evidence" value="ECO:0007669"/>
    <property type="project" value="UniProtKB-UniRule"/>
</dbReference>
<dbReference type="InterPro" id="IPR051270">
    <property type="entry name" value="Tyrosine-tRNA_ligase_regulator"/>
</dbReference>
<dbReference type="PROSITE" id="PS50886">
    <property type="entry name" value="TRBD"/>
    <property type="match status" value="1"/>
</dbReference>
<evidence type="ECO:0000313" key="6">
    <source>
        <dbReference type="Proteomes" id="UP000176629"/>
    </source>
</evidence>
<dbReference type="PANTHER" id="PTHR11586:SF37">
    <property type="entry name" value="TRNA-BINDING DOMAIN-CONTAINING PROTEIN"/>
    <property type="match status" value="1"/>
</dbReference>
<evidence type="ECO:0000256" key="1">
    <source>
        <dbReference type="ARBA" id="ARBA00022555"/>
    </source>
</evidence>
<keyword evidence="1 3" id="KW-0820">tRNA-binding</keyword>
<dbReference type="NCBIfam" id="NF007495">
    <property type="entry name" value="PRK10089.1-4"/>
    <property type="match status" value="1"/>
</dbReference>
<dbReference type="SUPFAM" id="SSF50249">
    <property type="entry name" value="Nucleic acid-binding proteins"/>
    <property type="match status" value="1"/>
</dbReference>
<dbReference type="AlphaFoldDB" id="A0A1F6XLQ3"/>
<dbReference type="EMBL" id="MFUX01000002">
    <property type="protein sequence ID" value="OGI95087.1"/>
    <property type="molecule type" value="Genomic_DNA"/>
</dbReference>
<accession>A0A1F6XLQ3</accession>
<organism evidence="5 6">
    <name type="scientific">Candidatus Nomurabacteria bacterium RIFCSPLOWO2_01_FULL_40_18</name>
    <dbReference type="NCBI Taxonomy" id="1801773"/>
    <lineage>
        <taxon>Bacteria</taxon>
        <taxon>Candidatus Nomuraibacteriota</taxon>
    </lineage>
</organism>
<dbReference type="InterPro" id="IPR008231">
    <property type="entry name" value="CsaA"/>
</dbReference>
<dbReference type="STRING" id="1801773.A3A03_04030"/>
<feature type="domain" description="TRNA-binding" evidence="4">
    <location>
        <begin position="6"/>
        <end position="111"/>
    </location>
</feature>
<proteinExistence type="predicted"/>
<evidence type="ECO:0000256" key="3">
    <source>
        <dbReference type="PROSITE-ProRule" id="PRU00209"/>
    </source>
</evidence>
<dbReference type="InterPro" id="IPR002547">
    <property type="entry name" value="tRNA-bd_dom"/>
</dbReference>
<dbReference type="NCBIfam" id="NF007494">
    <property type="entry name" value="PRK10089.1-3"/>
    <property type="match status" value="1"/>
</dbReference>
<dbReference type="NCBIfam" id="TIGR02222">
    <property type="entry name" value="chap_CsaA"/>
    <property type="match status" value="1"/>
</dbReference>
<keyword evidence="2 3" id="KW-0694">RNA-binding</keyword>
<evidence type="ECO:0000259" key="4">
    <source>
        <dbReference type="PROSITE" id="PS50886"/>
    </source>
</evidence>
<protein>
    <submittedName>
        <fullName evidence="5">tRNA-binding protein</fullName>
    </submittedName>
</protein>
<dbReference type="InterPro" id="IPR012340">
    <property type="entry name" value="NA-bd_OB-fold"/>
</dbReference>
<name>A0A1F6XLQ3_9BACT</name>
<gene>
    <name evidence="5" type="ORF">A3A03_04030</name>
</gene>
<comment type="caution">
    <text evidence="5">The sequence shown here is derived from an EMBL/GenBank/DDBJ whole genome shotgun (WGS) entry which is preliminary data.</text>
</comment>
<dbReference type="Proteomes" id="UP000176629">
    <property type="component" value="Unassembled WGS sequence"/>
</dbReference>
<dbReference type="FunFam" id="2.40.50.140:FF:000165">
    <property type="entry name" value="Chaperone CsaA"/>
    <property type="match status" value="1"/>
</dbReference>
<dbReference type="CDD" id="cd02798">
    <property type="entry name" value="tRNA_bind_CsaA"/>
    <property type="match status" value="1"/>
</dbReference>
<dbReference type="Gene3D" id="2.40.50.140">
    <property type="entry name" value="Nucleic acid-binding proteins"/>
    <property type="match status" value="1"/>
</dbReference>